<dbReference type="SUPFAM" id="SSF54427">
    <property type="entry name" value="NTF2-like"/>
    <property type="match status" value="1"/>
</dbReference>
<dbReference type="Proteomes" id="UP001139028">
    <property type="component" value="Unassembled WGS sequence"/>
</dbReference>
<keyword evidence="2" id="KW-1185">Reference proteome</keyword>
<evidence type="ECO:0000313" key="1">
    <source>
        <dbReference type="EMBL" id="MCO1336779.1"/>
    </source>
</evidence>
<name>A0A9X2J7N3_9GAMM</name>
<organism evidence="1 2">
    <name type="scientific">Microbulbifer okhotskensis</name>
    <dbReference type="NCBI Taxonomy" id="2926617"/>
    <lineage>
        <taxon>Bacteria</taxon>
        <taxon>Pseudomonadati</taxon>
        <taxon>Pseudomonadota</taxon>
        <taxon>Gammaproteobacteria</taxon>
        <taxon>Cellvibrionales</taxon>
        <taxon>Microbulbiferaceae</taxon>
        <taxon>Microbulbifer</taxon>
    </lineage>
</organism>
<gene>
    <name evidence="1" type="ORF">MO867_20845</name>
</gene>
<dbReference type="InterPro" id="IPR032710">
    <property type="entry name" value="NTF2-like_dom_sf"/>
</dbReference>
<dbReference type="EMBL" id="JALBWM010000193">
    <property type="protein sequence ID" value="MCO1336779.1"/>
    <property type="molecule type" value="Genomic_DNA"/>
</dbReference>
<protein>
    <recommendedName>
        <fullName evidence="3">SnoaL-like domain-containing protein</fullName>
    </recommendedName>
</protein>
<dbReference type="RefSeq" id="WP_252472696.1">
    <property type="nucleotide sequence ID" value="NZ_JALBWM010000193.1"/>
</dbReference>
<reference evidence="1" key="1">
    <citation type="journal article" date="2022" name="Arch. Microbiol.">
        <title>Microbulbifer okhotskensis sp. nov., isolated from a deep bottom sediment of the Okhotsk Sea.</title>
        <authorList>
            <person name="Romanenko L."/>
            <person name="Kurilenko V."/>
            <person name="Otstavnykh N."/>
            <person name="Velansky P."/>
            <person name="Isaeva M."/>
            <person name="Mikhailov V."/>
        </authorList>
    </citation>
    <scope>NUCLEOTIDE SEQUENCE</scope>
    <source>
        <strain evidence="1">OS29</strain>
    </source>
</reference>
<dbReference type="AlphaFoldDB" id="A0A9X2J7N3"/>
<proteinExistence type="predicted"/>
<evidence type="ECO:0008006" key="3">
    <source>
        <dbReference type="Google" id="ProtNLM"/>
    </source>
</evidence>
<comment type="caution">
    <text evidence="1">The sequence shown here is derived from an EMBL/GenBank/DDBJ whole genome shotgun (WGS) entry which is preliminary data.</text>
</comment>
<accession>A0A9X2J7N3</accession>
<evidence type="ECO:0000313" key="2">
    <source>
        <dbReference type="Proteomes" id="UP001139028"/>
    </source>
</evidence>
<sequence length="132" mass="15304">MQENRALLEIVEFIENLVQAGVHCRVDELESMYHRAMQVFILDSSDQVRVVDKVGFIAMFKAKFVPGGPPLNDWLKIHHVETKGDRALVLFSRKNDLSGQEVKLRLGVDLLWEDKRWQVTREIIFLESEISP</sequence>